<keyword evidence="2" id="KW-1185">Reference proteome</keyword>
<comment type="caution">
    <text evidence="1">The sequence shown here is derived from an EMBL/GenBank/DDBJ whole genome shotgun (WGS) entry which is preliminary data.</text>
</comment>
<dbReference type="RefSeq" id="WP_143265351.1">
    <property type="nucleotide sequence ID" value="NZ_JADBEG010000001.1"/>
</dbReference>
<dbReference type="EMBL" id="JADBEG010000001">
    <property type="protein sequence ID" value="MBE1497891.1"/>
    <property type="molecule type" value="Genomic_DNA"/>
</dbReference>
<reference evidence="1 2" key="1">
    <citation type="submission" date="2020-10" db="EMBL/GenBank/DDBJ databases">
        <title>Sequencing the genomes of 1000 actinobacteria strains.</title>
        <authorList>
            <person name="Klenk H.-P."/>
        </authorList>
    </citation>
    <scope>NUCLEOTIDE SEQUENCE [LARGE SCALE GENOMIC DNA]</scope>
    <source>
        <strain evidence="1 2">DSM 44653</strain>
    </source>
</reference>
<protein>
    <submittedName>
        <fullName evidence="1">Uncharacterized protein</fullName>
    </submittedName>
</protein>
<accession>A0ABR9I406</accession>
<proteinExistence type="predicted"/>
<evidence type="ECO:0000313" key="2">
    <source>
        <dbReference type="Proteomes" id="UP000631670"/>
    </source>
</evidence>
<gene>
    <name evidence="1" type="ORF">H4696_004991</name>
</gene>
<name>A0ABR9I406_9PSEU</name>
<organism evidence="1 2">
    <name type="scientific">Amycolatopsis lexingtonensis</name>
    <dbReference type="NCBI Taxonomy" id="218822"/>
    <lineage>
        <taxon>Bacteria</taxon>
        <taxon>Bacillati</taxon>
        <taxon>Actinomycetota</taxon>
        <taxon>Actinomycetes</taxon>
        <taxon>Pseudonocardiales</taxon>
        <taxon>Pseudonocardiaceae</taxon>
        <taxon>Amycolatopsis</taxon>
    </lineage>
</organism>
<sequence length="68" mass="7412">MERQERIAVLQRLLELRTSVAEAACDLSRLGYDSDDELVTLTPAHVVRVLDGYLSGEVDAGSFGTVCT</sequence>
<evidence type="ECO:0000313" key="1">
    <source>
        <dbReference type="EMBL" id="MBE1497891.1"/>
    </source>
</evidence>
<dbReference type="Proteomes" id="UP000631670">
    <property type="component" value="Unassembled WGS sequence"/>
</dbReference>